<name>A0ABP9ESX0_9GAMM</name>
<evidence type="ECO:0000313" key="2">
    <source>
        <dbReference type="Proteomes" id="UP001499988"/>
    </source>
</evidence>
<protein>
    <submittedName>
        <fullName evidence="1">Uncharacterized protein</fullName>
    </submittedName>
</protein>
<dbReference type="Proteomes" id="UP001499988">
    <property type="component" value="Unassembled WGS sequence"/>
</dbReference>
<organism evidence="1 2">
    <name type="scientific">Ferrimonas pelagia</name>
    <dbReference type="NCBI Taxonomy" id="1177826"/>
    <lineage>
        <taxon>Bacteria</taxon>
        <taxon>Pseudomonadati</taxon>
        <taxon>Pseudomonadota</taxon>
        <taxon>Gammaproteobacteria</taxon>
        <taxon>Alteromonadales</taxon>
        <taxon>Ferrimonadaceae</taxon>
        <taxon>Ferrimonas</taxon>
    </lineage>
</organism>
<accession>A0ABP9ESX0</accession>
<evidence type="ECO:0000313" key="1">
    <source>
        <dbReference type="EMBL" id="GAA4886177.1"/>
    </source>
</evidence>
<reference evidence="2" key="1">
    <citation type="journal article" date="2019" name="Int. J. Syst. Evol. Microbiol.">
        <title>The Global Catalogue of Microorganisms (GCM) 10K type strain sequencing project: providing services to taxonomists for standard genome sequencing and annotation.</title>
        <authorList>
            <consortium name="The Broad Institute Genomics Platform"/>
            <consortium name="The Broad Institute Genome Sequencing Center for Infectious Disease"/>
            <person name="Wu L."/>
            <person name="Ma J."/>
        </authorList>
    </citation>
    <scope>NUCLEOTIDE SEQUENCE [LARGE SCALE GENOMIC DNA]</scope>
    <source>
        <strain evidence="2">JCM 18401</strain>
    </source>
</reference>
<comment type="caution">
    <text evidence="1">The sequence shown here is derived from an EMBL/GenBank/DDBJ whole genome shotgun (WGS) entry which is preliminary data.</text>
</comment>
<keyword evidence="2" id="KW-1185">Reference proteome</keyword>
<dbReference type="RefSeq" id="WP_345335179.1">
    <property type="nucleotide sequence ID" value="NZ_BAABJZ010000063.1"/>
</dbReference>
<gene>
    <name evidence="1" type="ORF">GCM10023333_19430</name>
</gene>
<dbReference type="EMBL" id="BAABJZ010000063">
    <property type="protein sequence ID" value="GAA4886177.1"/>
    <property type="molecule type" value="Genomic_DNA"/>
</dbReference>
<proteinExistence type="predicted"/>
<sequence>MAFQLRDQDGKAVRGASDDSVTYFGFGGEPTGAFQFPWHTNDQFGCCQDRPACLGDLRELSAGHYRFTPDQTPDLGEQVETLKLSIRVHGALASNTPDVIDILSK</sequence>